<protein>
    <submittedName>
        <fullName evidence="3">Putative meckelin</fullName>
    </submittedName>
</protein>
<organism evidence="4 5">
    <name type="scientific">Lutzomyia longipalpis</name>
    <name type="common">Sand fly</name>
    <dbReference type="NCBI Taxonomy" id="7200"/>
    <lineage>
        <taxon>Eukaryota</taxon>
        <taxon>Metazoa</taxon>
        <taxon>Ecdysozoa</taxon>
        <taxon>Arthropoda</taxon>
        <taxon>Hexapoda</taxon>
        <taxon>Insecta</taxon>
        <taxon>Pterygota</taxon>
        <taxon>Neoptera</taxon>
        <taxon>Endopterygota</taxon>
        <taxon>Diptera</taxon>
        <taxon>Nematocera</taxon>
        <taxon>Psychodoidea</taxon>
        <taxon>Psychodidae</taxon>
        <taxon>Lutzomyia</taxon>
        <taxon>Lutzomyia</taxon>
    </lineage>
</organism>
<accession>A0A1B0CTN3</accession>
<dbReference type="VEuPathDB" id="VectorBase:LLONM1_004175"/>
<evidence type="ECO:0000256" key="2">
    <source>
        <dbReference type="SAM" id="SignalP"/>
    </source>
</evidence>
<feature type="signal peptide" evidence="2">
    <location>
        <begin position="1"/>
        <end position="33"/>
    </location>
</feature>
<feature type="transmembrane region" description="Helical" evidence="1">
    <location>
        <begin position="514"/>
        <end position="533"/>
    </location>
</feature>
<dbReference type="VEuPathDB" id="VectorBase:LLOJ008233"/>
<name>A0A1B0CTN3_LUTLO</name>
<dbReference type="PANTHER" id="PTHR21274:SF0">
    <property type="entry name" value="MECKELIN"/>
    <property type="match status" value="1"/>
</dbReference>
<dbReference type="InterPro" id="IPR019170">
    <property type="entry name" value="Meckelin"/>
</dbReference>
<dbReference type="EMBL" id="AJWK01027789">
    <property type="status" value="NOT_ANNOTATED_CDS"/>
    <property type="molecule type" value="Genomic_DNA"/>
</dbReference>
<feature type="chain" id="PRO_5044555524" evidence="2">
    <location>
        <begin position="34"/>
        <end position="928"/>
    </location>
</feature>
<reference evidence="5" key="1">
    <citation type="submission" date="2012-05" db="EMBL/GenBank/DDBJ databases">
        <title>Whole Genome Assembly of Lutzomyia longipalpis.</title>
        <authorList>
            <person name="Richards S."/>
            <person name="Qu C."/>
            <person name="Dillon R."/>
            <person name="Worley K."/>
            <person name="Scherer S."/>
            <person name="Batterton M."/>
            <person name="Taylor A."/>
            <person name="Hawes A."/>
            <person name="Hernandez B."/>
            <person name="Kovar C."/>
            <person name="Mandapat C."/>
            <person name="Pham C."/>
            <person name="Qu C."/>
            <person name="Jing C."/>
            <person name="Bess C."/>
            <person name="Bandaranaike D."/>
            <person name="Ngo D."/>
            <person name="Ongeri F."/>
            <person name="Arias F."/>
            <person name="Lara F."/>
            <person name="Weissenberger G."/>
            <person name="Kamau G."/>
            <person name="Han H."/>
            <person name="Shen H."/>
            <person name="Dinh H."/>
            <person name="Khalil I."/>
            <person name="Jones J."/>
            <person name="Shafer J."/>
            <person name="Jayaseelan J."/>
            <person name="Quiroz J."/>
            <person name="Blankenburg K."/>
            <person name="Nguyen L."/>
            <person name="Jackson L."/>
            <person name="Francisco L."/>
            <person name="Tang L.-Y."/>
            <person name="Pu L.-L."/>
            <person name="Perales L."/>
            <person name="Lorensuhewa L."/>
            <person name="Munidasa M."/>
            <person name="Coyle M."/>
            <person name="Taylor M."/>
            <person name="Puazo M."/>
            <person name="Firestine M."/>
            <person name="Scheel M."/>
            <person name="Javaid M."/>
            <person name="Wang M."/>
            <person name="Li M."/>
            <person name="Tabassum N."/>
            <person name="Saada N."/>
            <person name="Osuji N."/>
            <person name="Aqrawi P."/>
            <person name="Fu Q."/>
            <person name="Thornton R."/>
            <person name="Raj R."/>
            <person name="Goodspeed R."/>
            <person name="Mata R."/>
            <person name="Najjar R."/>
            <person name="Gubbala S."/>
            <person name="Lee S."/>
            <person name="Denson S."/>
            <person name="Patil S."/>
            <person name="Macmil S."/>
            <person name="Qi S."/>
            <person name="Matskevitch T."/>
            <person name="Palculict T."/>
            <person name="Mathew T."/>
            <person name="Vee V."/>
            <person name="Velamala V."/>
            <person name="Korchina V."/>
            <person name="Cai W."/>
            <person name="Liu W."/>
            <person name="Dai W."/>
            <person name="Zou X."/>
            <person name="Zhu Y."/>
            <person name="Zhang Y."/>
            <person name="Wu Y.-Q."/>
            <person name="Xin Y."/>
            <person name="Nazarath L."/>
            <person name="Kovar C."/>
            <person name="Han Y."/>
            <person name="Muzny D."/>
            <person name="Gibbs R."/>
        </authorList>
    </citation>
    <scope>NUCLEOTIDE SEQUENCE [LARGE SCALE GENOMIC DNA]</scope>
    <source>
        <strain evidence="5">Jacobina</strain>
    </source>
</reference>
<feature type="transmembrane region" description="Helical" evidence="1">
    <location>
        <begin position="545"/>
        <end position="565"/>
    </location>
</feature>
<dbReference type="PANTHER" id="PTHR21274">
    <property type="entry name" value="MECKELIN"/>
    <property type="match status" value="1"/>
</dbReference>
<keyword evidence="1" id="KW-0472">Membrane</keyword>
<reference evidence="3" key="2">
    <citation type="journal article" date="2020" name="BMC">
        <title>Leishmania infection induces a limited differential gene expression in the sand fly midgut.</title>
        <authorList>
            <person name="Coutinho-Abreu I.V."/>
            <person name="Serafim T.D."/>
            <person name="Meneses C."/>
            <person name="Kamhawi S."/>
            <person name="Oliveira F."/>
            <person name="Valenzuela J.G."/>
        </authorList>
    </citation>
    <scope>NUCLEOTIDE SEQUENCE</scope>
    <source>
        <strain evidence="3">Jacobina</strain>
        <tissue evidence="3">Midgut</tissue>
    </source>
</reference>
<evidence type="ECO:0000256" key="1">
    <source>
        <dbReference type="SAM" id="Phobius"/>
    </source>
</evidence>
<keyword evidence="1" id="KW-1133">Transmembrane helix</keyword>
<feature type="transmembrane region" description="Helical" evidence="1">
    <location>
        <begin position="473"/>
        <end position="493"/>
    </location>
</feature>
<dbReference type="Proteomes" id="UP000092461">
    <property type="component" value="Unassembled WGS sequence"/>
</dbReference>
<dbReference type="GO" id="GO:0036038">
    <property type="term" value="C:MKS complex"/>
    <property type="evidence" value="ECO:0007669"/>
    <property type="project" value="InterPro"/>
</dbReference>
<reference evidence="4" key="3">
    <citation type="submission" date="2020-05" db="UniProtKB">
        <authorList>
            <consortium name="EnsemblMetazoa"/>
        </authorList>
    </citation>
    <scope>IDENTIFICATION</scope>
    <source>
        <strain evidence="4">Jacobina</strain>
    </source>
</reference>
<dbReference type="AlphaFoldDB" id="A0A1B0CTN3"/>
<evidence type="ECO:0000313" key="5">
    <source>
        <dbReference type="Proteomes" id="UP000092461"/>
    </source>
</evidence>
<sequence length="928" mass="107801">MDDFCRAGFPRLPISLVFLAVGWWLSTNHPVVAEENTVHLFRTVESCKGDEYFDVNYLKCKKCESELNLVPSKDRLTCECHPRETERIEYDSVLQQSICDRKCRKSTNETCANAAPSCGLHYVNQTNLSHQARHIQIPGAFNTPPNCTCNYKHSSLYRNTFCIPNHLLKDYTNYGHFRLGNVAEDLMYLTFFCHTLKRWRECNHLANLCALSLYSLERPSACFSFFATQTSDIASTNDGTEKTMPFIFYRRGRSSIEELDKTQDFSFDIHQGETTVNFTALRFTLDGQLMEYRSVSLVHELNLCPTSRRDVLFGRSFSLSCQLPLVDLIKDSRRAKLTFTNLFVNYVEKKMPLIRSVPVLIRNSPASNMNDNPEAWQLVRRFFTVDLVSGLRSGYINKMYEEDKLQEKFDYIRYLTDVEMRFRVKADNKLSTPLLILKYGEYNTSQKISQPTIDFHFSVTFFREYEFESLLEILLPIFILLAFVLAIFEAIAYKTRQHKLIYDLDVFCKFMVFLMSKIATALFAIVFIISIYIHFTYKTQKQIRLLLPLPVEKLLIILTGIALVLKGTKLAQHLWQIAHIDIFFIDWERPRIFENRNQLDTPSVCSGSVTARLGAPCESISAWRSYFVANVWQELTTTRKISMFLHLGGLIWILFLVRMENFASTNFFFHLWPTEDPPDGILILSTGILAYIFTYIIQRIFSYVIWERYFKNPIQQFIDVCCIANVSVFILRLESYGYYIHGRSPHGFSDTDICSMILQFRQEERGQRGLTPGSELQTYSLLAPKNLRIFYDRLILPLQHPPQINEYVTKGYEGNFERTILTCEFEAILSDNKGIFYVDNSHSFDEVLFYGSESLFFQFELILFTFIIGTSHNYLLAIIIVGIVYKLLKILMDSTTKHNLAKKTLIDKRFLIAITAVSKVHKDQPLCV</sequence>
<proteinExistence type="predicted"/>
<dbReference type="EnsemblMetazoa" id="LLOJ008233-RA">
    <property type="protein sequence ID" value="LLOJ008233-PA"/>
    <property type="gene ID" value="LLOJ008233"/>
</dbReference>
<keyword evidence="1" id="KW-0812">Transmembrane</keyword>
<dbReference type="EMBL" id="GITU01005373">
    <property type="protein sequence ID" value="MBC1174076.1"/>
    <property type="molecule type" value="Transcribed_RNA"/>
</dbReference>
<feature type="transmembrane region" description="Helical" evidence="1">
    <location>
        <begin position="643"/>
        <end position="661"/>
    </location>
</feature>
<keyword evidence="5" id="KW-1185">Reference proteome</keyword>
<keyword evidence="2" id="KW-0732">Signal</keyword>
<dbReference type="Pfam" id="PF09773">
    <property type="entry name" value="Meckelin"/>
    <property type="match status" value="2"/>
</dbReference>
<dbReference type="GO" id="GO:0060271">
    <property type="term" value="P:cilium assembly"/>
    <property type="evidence" value="ECO:0007669"/>
    <property type="project" value="InterPro"/>
</dbReference>
<evidence type="ECO:0000313" key="3">
    <source>
        <dbReference type="EMBL" id="MBC1174076.1"/>
    </source>
</evidence>
<feature type="transmembrane region" description="Helical" evidence="1">
    <location>
        <begin position="681"/>
        <end position="706"/>
    </location>
</feature>
<evidence type="ECO:0000313" key="4">
    <source>
        <dbReference type="EnsemblMetazoa" id="LLOJ008233-PA"/>
    </source>
</evidence>